<accession>A0A0C3S6P0</accession>
<protein>
    <submittedName>
        <fullName evidence="2">Uncharacterized protein</fullName>
    </submittedName>
</protein>
<evidence type="ECO:0000256" key="1">
    <source>
        <dbReference type="SAM" id="MobiDB-lite"/>
    </source>
</evidence>
<proteinExistence type="predicted"/>
<feature type="compositionally biased region" description="Low complexity" evidence="1">
    <location>
        <begin position="23"/>
        <end position="41"/>
    </location>
</feature>
<evidence type="ECO:0000313" key="3">
    <source>
        <dbReference type="Proteomes" id="UP000053257"/>
    </source>
</evidence>
<reference evidence="2 3" key="1">
    <citation type="journal article" date="2014" name="PLoS Genet.">
        <title>Analysis of the Phlebiopsis gigantea genome, transcriptome and secretome provides insight into its pioneer colonization strategies of wood.</title>
        <authorList>
            <person name="Hori C."/>
            <person name="Ishida T."/>
            <person name="Igarashi K."/>
            <person name="Samejima M."/>
            <person name="Suzuki H."/>
            <person name="Master E."/>
            <person name="Ferreira P."/>
            <person name="Ruiz-Duenas F.J."/>
            <person name="Held B."/>
            <person name="Canessa P."/>
            <person name="Larrondo L.F."/>
            <person name="Schmoll M."/>
            <person name="Druzhinina I.S."/>
            <person name="Kubicek C.P."/>
            <person name="Gaskell J.A."/>
            <person name="Kersten P."/>
            <person name="St John F."/>
            <person name="Glasner J."/>
            <person name="Sabat G."/>
            <person name="Splinter BonDurant S."/>
            <person name="Syed K."/>
            <person name="Yadav J."/>
            <person name="Mgbeahuruike A.C."/>
            <person name="Kovalchuk A."/>
            <person name="Asiegbu F.O."/>
            <person name="Lackner G."/>
            <person name="Hoffmeister D."/>
            <person name="Rencoret J."/>
            <person name="Gutierrez A."/>
            <person name="Sun H."/>
            <person name="Lindquist E."/>
            <person name="Barry K."/>
            <person name="Riley R."/>
            <person name="Grigoriev I.V."/>
            <person name="Henrissat B."/>
            <person name="Kues U."/>
            <person name="Berka R.M."/>
            <person name="Martinez A.T."/>
            <person name="Covert S.F."/>
            <person name="Blanchette R.A."/>
            <person name="Cullen D."/>
        </authorList>
    </citation>
    <scope>NUCLEOTIDE SEQUENCE [LARGE SCALE GENOMIC DNA]</scope>
    <source>
        <strain evidence="2 3">11061_1 CR5-6</strain>
    </source>
</reference>
<organism evidence="2 3">
    <name type="scientific">Phlebiopsis gigantea (strain 11061_1 CR5-6)</name>
    <name type="common">White-rot fungus</name>
    <name type="synonym">Peniophora gigantea</name>
    <dbReference type="NCBI Taxonomy" id="745531"/>
    <lineage>
        <taxon>Eukaryota</taxon>
        <taxon>Fungi</taxon>
        <taxon>Dikarya</taxon>
        <taxon>Basidiomycota</taxon>
        <taxon>Agaricomycotina</taxon>
        <taxon>Agaricomycetes</taxon>
        <taxon>Polyporales</taxon>
        <taxon>Phanerochaetaceae</taxon>
        <taxon>Phlebiopsis</taxon>
    </lineage>
</organism>
<name>A0A0C3S6P0_PHLG1</name>
<dbReference type="Proteomes" id="UP000053257">
    <property type="component" value="Unassembled WGS sequence"/>
</dbReference>
<dbReference type="AlphaFoldDB" id="A0A0C3S6P0"/>
<gene>
    <name evidence="2" type="ORF">PHLGIDRAFT_203356</name>
</gene>
<keyword evidence="3" id="KW-1185">Reference proteome</keyword>
<dbReference type="EMBL" id="KN840581">
    <property type="protein sequence ID" value="KIP04240.1"/>
    <property type="molecule type" value="Genomic_DNA"/>
</dbReference>
<feature type="region of interest" description="Disordered" evidence="1">
    <location>
        <begin position="23"/>
        <end position="43"/>
    </location>
</feature>
<evidence type="ECO:0000313" key="2">
    <source>
        <dbReference type="EMBL" id="KIP04240.1"/>
    </source>
</evidence>
<sequence>MRDLFYWPSAKLRGHCGRNVLFSESSQEQSSRSMSGISRSSPFVSPSGPNILLDHGSHAERPICGPYDMMYTVQTDE</sequence>
<dbReference type="HOGENOM" id="CLU_2638893_0_0_1"/>